<comment type="caution">
    <text evidence="1">The sequence shown here is derived from an EMBL/GenBank/DDBJ whole genome shotgun (WGS) entry which is preliminary data.</text>
</comment>
<dbReference type="STRING" id="97359.A0A550BZ07"/>
<evidence type="ECO:0000313" key="1">
    <source>
        <dbReference type="EMBL" id="TRM57743.1"/>
    </source>
</evidence>
<organism evidence="1 2">
    <name type="scientific">Schizophyllum amplum</name>
    <dbReference type="NCBI Taxonomy" id="97359"/>
    <lineage>
        <taxon>Eukaryota</taxon>
        <taxon>Fungi</taxon>
        <taxon>Dikarya</taxon>
        <taxon>Basidiomycota</taxon>
        <taxon>Agaricomycotina</taxon>
        <taxon>Agaricomycetes</taxon>
        <taxon>Agaricomycetidae</taxon>
        <taxon>Agaricales</taxon>
        <taxon>Schizophyllaceae</taxon>
        <taxon>Schizophyllum</taxon>
    </lineage>
</organism>
<dbReference type="AlphaFoldDB" id="A0A550BZ07"/>
<dbReference type="Proteomes" id="UP000320762">
    <property type="component" value="Unassembled WGS sequence"/>
</dbReference>
<accession>A0A550BZ07</accession>
<sequence length="240" mass="26779">MRHEQLSEQGLSHLSFLPPPAQFHPLLHINRIQVKVTTSNEEHLTCAVHSGSLIVTVGVHVTHVDWPGWATLSGPYARPLVLIIEAPVMANAALLPKILLRFPHLWELEIIDRGHNTALLCSILKTYEELCGPQMQPELCPDLREIVWHAPADAFDGIRAMAEHRRRNGTHLLKVRTYIDIDGSRRTAREITLDDSVGTFVEDVLRKGLSGTTIVDMFSEAVTPYLPDGRAGLDVDPLYA</sequence>
<protein>
    <submittedName>
        <fullName evidence="1">Uncharacterized protein</fullName>
    </submittedName>
</protein>
<reference evidence="1 2" key="1">
    <citation type="journal article" date="2019" name="New Phytol.">
        <title>Comparative genomics reveals unique wood-decay strategies and fruiting body development in the Schizophyllaceae.</title>
        <authorList>
            <person name="Almasi E."/>
            <person name="Sahu N."/>
            <person name="Krizsan K."/>
            <person name="Balint B."/>
            <person name="Kovacs G.M."/>
            <person name="Kiss B."/>
            <person name="Cseklye J."/>
            <person name="Drula E."/>
            <person name="Henrissat B."/>
            <person name="Nagy I."/>
            <person name="Chovatia M."/>
            <person name="Adam C."/>
            <person name="LaButti K."/>
            <person name="Lipzen A."/>
            <person name="Riley R."/>
            <person name="Grigoriev I.V."/>
            <person name="Nagy L.G."/>
        </authorList>
    </citation>
    <scope>NUCLEOTIDE SEQUENCE [LARGE SCALE GENOMIC DNA]</scope>
    <source>
        <strain evidence="1 2">NL-1724</strain>
    </source>
</reference>
<gene>
    <name evidence="1" type="ORF">BD626DRAFT_513910</name>
</gene>
<name>A0A550BZ07_9AGAR</name>
<evidence type="ECO:0000313" key="2">
    <source>
        <dbReference type="Proteomes" id="UP000320762"/>
    </source>
</evidence>
<keyword evidence="2" id="KW-1185">Reference proteome</keyword>
<dbReference type="EMBL" id="VDMD01000043">
    <property type="protein sequence ID" value="TRM57743.1"/>
    <property type="molecule type" value="Genomic_DNA"/>
</dbReference>
<proteinExistence type="predicted"/>